<evidence type="ECO:0000313" key="2">
    <source>
        <dbReference type="Proteomes" id="UP000800092"/>
    </source>
</evidence>
<protein>
    <submittedName>
        <fullName evidence="1">Uncharacterized protein</fullName>
    </submittedName>
</protein>
<name>A0A6A6HA35_VIRVR</name>
<proteinExistence type="predicted"/>
<reference evidence="1" key="1">
    <citation type="journal article" date="2020" name="Stud. Mycol.">
        <title>101 Dothideomycetes genomes: a test case for predicting lifestyles and emergence of pathogens.</title>
        <authorList>
            <person name="Haridas S."/>
            <person name="Albert R."/>
            <person name="Binder M."/>
            <person name="Bloem J."/>
            <person name="Labutti K."/>
            <person name="Salamov A."/>
            <person name="Andreopoulos B."/>
            <person name="Baker S."/>
            <person name="Barry K."/>
            <person name="Bills G."/>
            <person name="Bluhm B."/>
            <person name="Cannon C."/>
            <person name="Castanera R."/>
            <person name="Culley D."/>
            <person name="Daum C."/>
            <person name="Ezra D."/>
            <person name="Gonzalez J."/>
            <person name="Henrissat B."/>
            <person name="Kuo A."/>
            <person name="Liang C."/>
            <person name="Lipzen A."/>
            <person name="Lutzoni F."/>
            <person name="Magnuson J."/>
            <person name="Mondo S."/>
            <person name="Nolan M."/>
            <person name="Ohm R."/>
            <person name="Pangilinan J."/>
            <person name="Park H.-J."/>
            <person name="Ramirez L."/>
            <person name="Alfaro M."/>
            <person name="Sun H."/>
            <person name="Tritt A."/>
            <person name="Yoshinaga Y."/>
            <person name="Zwiers L.-H."/>
            <person name="Turgeon B."/>
            <person name="Goodwin S."/>
            <person name="Spatafora J."/>
            <person name="Crous P."/>
            <person name="Grigoriev I."/>
        </authorList>
    </citation>
    <scope>NUCLEOTIDE SEQUENCE</scope>
    <source>
        <strain evidence="1">Tuck. ex Michener</strain>
    </source>
</reference>
<evidence type="ECO:0000313" key="1">
    <source>
        <dbReference type="EMBL" id="KAF2234698.1"/>
    </source>
</evidence>
<gene>
    <name evidence="1" type="ORF">EV356DRAFT_141076</name>
</gene>
<dbReference type="EMBL" id="ML991796">
    <property type="protein sequence ID" value="KAF2234698.1"/>
    <property type="molecule type" value="Genomic_DNA"/>
</dbReference>
<dbReference type="Proteomes" id="UP000800092">
    <property type="component" value="Unassembled WGS sequence"/>
</dbReference>
<accession>A0A6A6HA35</accession>
<sequence>MDIHTRSDRLWWSPNIRYARNNDVISSEDDEKRTLEAWLTIYAALKCSEENLDDVLICQNIASYVDSKVAETALNTRLRNAKKEMVQANDALRWKNTEELNASKSLRKSATFRVHAPSSTPRCNKSDSRTRKALLASVSYKTNNTASILHALPGKSIEQYDPSNVKTALDMATHGSLPNSFEPVIDALPRSHYEGRQLFFKMSCCNGISASNAAQRLQERFPIHRGDLLWFLDQFLLEFWP</sequence>
<organism evidence="1 2">
    <name type="scientific">Viridothelium virens</name>
    <name type="common">Speckled blister lichen</name>
    <name type="synonym">Trypethelium virens</name>
    <dbReference type="NCBI Taxonomy" id="1048519"/>
    <lineage>
        <taxon>Eukaryota</taxon>
        <taxon>Fungi</taxon>
        <taxon>Dikarya</taxon>
        <taxon>Ascomycota</taxon>
        <taxon>Pezizomycotina</taxon>
        <taxon>Dothideomycetes</taxon>
        <taxon>Dothideomycetes incertae sedis</taxon>
        <taxon>Trypetheliales</taxon>
        <taxon>Trypetheliaceae</taxon>
        <taxon>Viridothelium</taxon>
    </lineage>
</organism>
<keyword evidence="2" id="KW-1185">Reference proteome</keyword>
<dbReference type="AlphaFoldDB" id="A0A6A6HA35"/>